<evidence type="ECO:0000313" key="1">
    <source>
        <dbReference type="EMBL" id="CBX91951.1"/>
    </source>
</evidence>
<protein>
    <submittedName>
        <fullName evidence="1">Predicted protein</fullName>
    </submittedName>
</protein>
<proteinExistence type="predicted"/>
<dbReference type="VEuPathDB" id="FungiDB:LEMA_uP046570.1"/>
<organism evidence="2">
    <name type="scientific">Leptosphaeria maculans (strain JN3 / isolate v23.1.3 / race Av1-4-5-6-7-8)</name>
    <name type="common">Blackleg fungus</name>
    <name type="synonym">Phoma lingam</name>
    <dbReference type="NCBI Taxonomy" id="985895"/>
    <lineage>
        <taxon>Eukaryota</taxon>
        <taxon>Fungi</taxon>
        <taxon>Dikarya</taxon>
        <taxon>Ascomycota</taxon>
        <taxon>Pezizomycotina</taxon>
        <taxon>Dothideomycetes</taxon>
        <taxon>Pleosporomycetidae</taxon>
        <taxon>Pleosporales</taxon>
        <taxon>Pleosporineae</taxon>
        <taxon>Leptosphaeriaceae</taxon>
        <taxon>Plenodomus</taxon>
        <taxon>Plenodomus lingam/Leptosphaeria maculans species complex</taxon>
    </lineage>
</organism>
<accession>E5R4I3</accession>
<reference evidence="2" key="1">
    <citation type="journal article" date="2011" name="Nat. Commun.">
        <title>Effector diversification within compartments of the Leptosphaeria maculans genome affected by Repeat-Induced Point mutations.</title>
        <authorList>
            <person name="Rouxel T."/>
            <person name="Grandaubert J."/>
            <person name="Hane J.K."/>
            <person name="Hoede C."/>
            <person name="van de Wouw A.P."/>
            <person name="Couloux A."/>
            <person name="Dominguez V."/>
            <person name="Anthouard V."/>
            <person name="Bally P."/>
            <person name="Bourras S."/>
            <person name="Cozijnsen A.J."/>
            <person name="Ciuffetti L.M."/>
            <person name="Degrave A."/>
            <person name="Dilmaghani A."/>
            <person name="Duret L."/>
            <person name="Fudal I."/>
            <person name="Goodwin S.B."/>
            <person name="Gout L."/>
            <person name="Glaser N."/>
            <person name="Linglin J."/>
            <person name="Kema G.H.J."/>
            <person name="Lapalu N."/>
            <person name="Lawrence C.B."/>
            <person name="May K."/>
            <person name="Meyer M."/>
            <person name="Ollivier B."/>
            <person name="Poulain J."/>
            <person name="Schoch C.L."/>
            <person name="Simon A."/>
            <person name="Spatafora J.W."/>
            <person name="Stachowiak A."/>
            <person name="Turgeon B.G."/>
            <person name="Tyler B.M."/>
            <person name="Vincent D."/>
            <person name="Weissenbach J."/>
            <person name="Amselem J."/>
            <person name="Quesneville H."/>
            <person name="Oliver R.P."/>
            <person name="Wincker P."/>
            <person name="Balesdent M.-H."/>
            <person name="Howlett B.J."/>
        </authorList>
    </citation>
    <scope>NUCLEOTIDE SEQUENCE [LARGE SCALE GENOMIC DNA]</scope>
    <source>
        <strain evidence="2">JN3 / isolate v23.1.3 / race Av1-4-5-6-7-8</strain>
    </source>
</reference>
<dbReference type="HOGENOM" id="CLU_3335716_0_0_1"/>
<dbReference type="EMBL" id="FP929083">
    <property type="protein sequence ID" value="CBX91951.1"/>
    <property type="molecule type" value="Genomic_DNA"/>
</dbReference>
<keyword evidence="2" id="KW-1185">Reference proteome</keyword>
<sequence length="38" mass="4123">MSSCAAGFPSVAIPAPASMARCYTPILPMSPWQRWRPS</sequence>
<dbReference type="Proteomes" id="UP000002668">
    <property type="component" value="Genome"/>
</dbReference>
<name>E5R4I3_LEPMJ</name>
<dbReference type="AlphaFoldDB" id="E5R4I3"/>
<evidence type="ECO:0000313" key="2">
    <source>
        <dbReference type="Proteomes" id="UP000002668"/>
    </source>
</evidence>
<dbReference type="InParanoid" id="E5R4I3"/>
<gene>
    <name evidence="1" type="ORF">LEMA_uP046570.1</name>
</gene>